<dbReference type="InterPro" id="IPR057325">
    <property type="entry name" value="DeaD_dimer"/>
</dbReference>
<keyword evidence="3 12" id="KW-0547">Nucleotide-binding</keyword>
<gene>
    <name evidence="16" type="ORF">C823_01421</name>
</gene>
<comment type="similarity">
    <text evidence="8 12">Belongs to the DEAD box helicase family.</text>
</comment>
<dbReference type="PATRIC" id="fig|1235802.3.peg.1509"/>
<evidence type="ECO:0000313" key="16">
    <source>
        <dbReference type="EMBL" id="EMZ33003.1"/>
    </source>
</evidence>
<dbReference type="CDD" id="cd12252">
    <property type="entry name" value="RRM_DbpA"/>
    <property type="match status" value="1"/>
</dbReference>
<dbReference type="STRING" id="1235802.C823_01421"/>
<sequence length="527" mass="59733">MKFDELELFPTIMRGIKEMGFEEATPIQTKAIPVLMEGKDVIGQAQTGTGKTAAFGIPVLQKVDPSCKQTQAVILSPTRELAIQVADELRKLSKYMHGIKVLPVYGGQEITKQIRSLKGGCQIIVGTPGRIMDHLRRKTIRCEQVNTIILDEADEMLDMGFREDIETILEYIPGEHQTVLFSATMPKPILEITRKYQHDAVTIKIVKKELTVPSIEQYYYDAKRRDKVDMLTRLLDYYNPKLSLIFCNTKRCVDELTKELSDRGYFAEGLHGDMKQAQRDRVMKNFRTGKTEILIATDVAARGIDVDDVEAVFNYDLPQDDEYYVHRIGRTGRAGRTGMAFTFVKGKEVYKLKEIERYCKTKILARKLPSMDDVTVIKTEKIMEQLEHVMEEYDLSRMLDLIEDKINEADYTAMDIAAAFLRQALYGYEENDRAGDDFFEFGDTGAEEGMVRLFINIGKNQRIRPGDILGAIAGEAGISGDLVGAIDMYDKYTFVEVPREYGKAVLKAMSKAKIKGKSINIEPANQK</sequence>
<evidence type="ECO:0000256" key="1">
    <source>
        <dbReference type="ARBA" id="ARBA00012552"/>
    </source>
</evidence>
<dbReference type="InterPro" id="IPR027417">
    <property type="entry name" value="P-loop_NTPase"/>
</dbReference>
<dbReference type="InterPro" id="IPR014014">
    <property type="entry name" value="RNA_helicase_DEAD_Q_motif"/>
</dbReference>
<evidence type="ECO:0000256" key="2">
    <source>
        <dbReference type="ARBA" id="ARBA00022490"/>
    </source>
</evidence>
<evidence type="ECO:0000259" key="15">
    <source>
        <dbReference type="PROSITE" id="PS51195"/>
    </source>
</evidence>
<evidence type="ECO:0000256" key="3">
    <source>
        <dbReference type="ARBA" id="ARBA00022741"/>
    </source>
</evidence>
<dbReference type="InterPro" id="IPR001650">
    <property type="entry name" value="Helicase_C-like"/>
</dbReference>
<dbReference type="EC" id="3.6.4.13" evidence="1"/>
<dbReference type="OrthoDB" id="9805696at2"/>
<keyword evidence="5 12" id="KW-0347">Helicase</keyword>
<dbReference type="GO" id="GO:0005840">
    <property type="term" value="C:ribosome"/>
    <property type="evidence" value="ECO:0007669"/>
    <property type="project" value="TreeGrafter"/>
</dbReference>
<proteinExistence type="inferred from homology"/>
<dbReference type="FunFam" id="3.40.50.300:FF:000108">
    <property type="entry name" value="ATP-dependent RNA helicase RhlE"/>
    <property type="match status" value="1"/>
</dbReference>
<dbReference type="SMART" id="SM00490">
    <property type="entry name" value="HELICc"/>
    <property type="match status" value="1"/>
</dbReference>
<dbReference type="Gene3D" id="3.40.50.300">
    <property type="entry name" value="P-loop containing nucleotide triphosphate hydrolases"/>
    <property type="match status" value="2"/>
</dbReference>
<comment type="caution">
    <text evidence="16">The sequence shown here is derived from an EMBL/GenBank/DDBJ whole genome shotgun (WGS) entry which is preliminary data.</text>
</comment>
<dbReference type="EMBL" id="AQFT01000041">
    <property type="protein sequence ID" value="EMZ33003.1"/>
    <property type="molecule type" value="Genomic_DNA"/>
</dbReference>
<dbReference type="GO" id="GO:0016787">
    <property type="term" value="F:hydrolase activity"/>
    <property type="evidence" value="ECO:0007669"/>
    <property type="project" value="UniProtKB-KW"/>
</dbReference>
<evidence type="ECO:0000313" key="17">
    <source>
        <dbReference type="Proteomes" id="UP000012589"/>
    </source>
</evidence>
<protein>
    <recommendedName>
        <fullName evidence="10">ATP-dependent RNA helicase CshA</fullName>
        <ecNumber evidence="1">3.6.4.13</ecNumber>
    </recommendedName>
</protein>
<dbReference type="InterPro" id="IPR005580">
    <property type="entry name" value="DbpA/CsdA_RNA-bd_dom"/>
</dbReference>
<evidence type="ECO:0000256" key="7">
    <source>
        <dbReference type="ARBA" id="ARBA00023016"/>
    </source>
</evidence>
<dbReference type="PANTHER" id="PTHR47963">
    <property type="entry name" value="DEAD-BOX ATP-DEPENDENT RNA HELICASE 47, MITOCHONDRIAL"/>
    <property type="match status" value="1"/>
</dbReference>
<feature type="domain" description="Helicase ATP-binding" evidence="13">
    <location>
        <begin position="32"/>
        <end position="203"/>
    </location>
</feature>
<dbReference type="HOGENOM" id="CLU_003041_21_1_9"/>
<keyword evidence="2" id="KW-0963">Cytoplasm</keyword>
<evidence type="ECO:0000256" key="12">
    <source>
        <dbReference type="RuleBase" id="RU000492"/>
    </source>
</evidence>
<feature type="short sequence motif" description="Q motif" evidence="11">
    <location>
        <begin position="1"/>
        <end position="29"/>
    </location>
</feature>
<dbReference type="SUPFAM" id="SSF52540">
    <property type="entry name" value="P-loop containing nucleoside triphosphate hydrolases"/>
    <property type="match status" value="1"/>
</dbReference>
<dbReference type="Pfam" id="PF03880">
    <property type="entry name" value="DbpA"/>
    <property type="match status" value="1"/>
</dbReference>
<name>N2B2S2_9FIRM</name>
<dbReference type="InterPro" id="IPR044742">
    <property type="entry name" value="DEAD/DEAH_RhlB"/>
</dbReference>
<accession>N2B2S2</accession>
<feature type="domain" description="DEAD-box RNA helicase Q" evidence="15">
    <location>
        <begin position="1"/>
        <end position="29"/>
    </location>
</feature>
<dbReference type="GO" id="GO:0003724">
    <property type="term" value="F:RNA helicase activity"/>
    <property type="evidence" value="ECO:0007669"/>
    <property type="project" value="UniProtKB-EC"/>
</dbReference>
<dbReference type="eggNOG" id="COG0513">
    <property type="taxonomic scope" value="Bacteria"/>
</dbReference>
<evidence type="ECO:0000256" key="8">
    <source>
        <dbReference type="ARBA" id="ARBA00038437"/>
    </source>
</evidence>
<dbReference type="InterPro" id="IPR011545">
    <property type="entry name" value="DEAD/DEAH_box_helicase_dom"/>
</dbReference>
<evidence type="ECO:0000256" key="6">
    <source>
        <dbReference type="ARBA" id="ARBA00022840"/>
    </source>
</evidence>
<keyword evidence="7" id="KW-0346">Stress response</keyword>
<dbReference type="CDD" id="cd00268">
    <property type="entry name" value="DEADc"/>
    <property type="match status" value="1"/>
</dbReference>
<comment type="catalytic activity">
    <reaction evidence="9">
        <text>ATP + H2O = ADP + phosphate + H(+)</text>
        <dbReference type="Rhea" id="RHEA:13065"/>
        <dbReference type="ChEBI" id="CHEBI:15377"/>
        <dbReference type="ChEBI" id="CHEBI:15378"/>
        <dbReference type="ChEBI" id="CHEBI:30616"/>
        <dbReference type="ChEBI" id="CHEBI:43474"/>
        <dbReference type="ChEBI" id="CHEBI:456216"/>
        <dbReference type="EC" id="3.6.4.13"/>
    </reaction>
</comment>
<evidence type="ECO:0000256" key="5">
    <source>
        <dbReference type="ARBA" id="ARBA00022806"/>
    </source>
</evidence>
<reference evidence="16 17" key="1">
    <citation type="journal article" date="2014" name="Genome Announc.">
        <title>Draft genome sequences of the altered schaedler flora, a defined bacterial community from gnotobiotic mice.</title>
        <authorList>
            <person name="Wannemuehler M.J."/>
            <person name="Overstreet A.M."/>
            <person name="Ward D.V."/>
            <person name="Phillips G.J."/>
        </authorList>
    </citation>
    <scope>NUCLEOTIDE SEQUENCE [LARGE SCALE GENOMIC DNA]</scope>
    <source>
        <strain evidence="16 17">ASF492</strain>
    </source>
</reference>
<feature type="domain" description="Helicase C-terminal" evidence="14">
    <location>
        <begin position="214"/>
        <end position="383"/>
    </location>
</feature>
<dbReference type="GO" id="GO:0005524">
    <property type="term" value="F:ATP binding"/>
    <property type="evidence" value="ECO:0007669"/>
    <property type="project" value="UniProtKB-KW"/>
</dbReference>
<dbReference type="InterPro" id="IPR050547">
    <property type="entry name" value="DEAD_box_RNA_helicases"/>
</dbReference>
<evidence type="ECO:0000259" key="14">
    <source>
        <dbReference type="PROSITE" id="PS51194"/>
    </source>
</evidence>
<dbReference type="GO" id="GO:0005829">
    <property type="term" value="C:cytosol"/>
    <property type="evidence" value="ECO:0007669"/>
    <property type="project" value="TreeGrafter"/>
</dbReference>
<dbReference type="Pfam" id="PF00270">
    <property type="entry name" value="DEAD"/>
    <property type="match status" value="1"/>
</dbReference>
<organism evidence="16 17">
    <name type="scientific">Eubacterium plexicaudatum ASF492</name>
    <dbReference type="NCBI Taxonomy" id="1235802"/>
    <lineage>
        <taxon>Bacteria</taxon>
        <taxon>Bacillati</taxon>
        <taxon>Bacillota</taxon>
        <taxon>Clostridia</taxon>
        <taxon>Eubacteriales</taxon>
        <taxon>Eubacteriaceae</taxon>
        <taxon>Eubacterium</taxon>
    </lineage>
</organism>
<keyword evidence="17" id="KW-1185">Reference proteome</keyword>
<keyword evidence="6 12" id="KW-0067">ATP-binding</keyword>
<dbReference type="PROSITE" id="PS51195">
    <property type="entry name" value="Q_MOTIF"/>
    <property type="match status" value="1"/>
</dbReference>
<dbReference type="InterPro" id="IPR000629">
    <property type="entry name" value="RNA-helicase_DEAD-box_CS"/>
</dbReference>
<evidence type="ECO:0000256" key="4">
    <source>
        <dbReference type="ARBA" id="ARBA00022801"/>
    </source>
</evidence>
<dbReference type="GO" id="GO:0009409">
    <property type="term" value="P:response to cold"/>
    <property type="evidence" value="ECO:0007669"/>
    <property type="project" value="TreeGrafter"/>
</dbReference>
<dbReference type="Pfam" id="PF00271">
    <property type="entry name" value="Helicase_C"/>
    <property type="match status" value="1"/>
</dbReference>
<dbReference type="Proteomes" id="UP000012589">
    <property type="component" value="Unassembled WGS sequence"/>
</dbReference>
<evidence type="ECO:0000259" key="13">
    <source>
        <dbReference type="PROSITE" id="PS51192"/>
    </source>
</evidence>
<dbReference type="GO" id="GO:0033592">
    <property type="term" value="F:RNA strand annealing activity"/>
    <property type="evidence" value="ECO:0007669"/>
    <property type="project" value="TreeGrafter"/>
</dbReference>
<keyword evidence="4 12" id="KW-0378">Hydrolase</keyword>
<dbReference type="CDD" id="cd18787">
    <property type="entry name" value="SF2_C_DEAD"/>
    <property type="match status" value="1"/>
</dbReference>
<dbReference type="PROSITE" id="PS51194">
    <property type="entry name" value="HELICASE_CTER"/>
    <property type="match status" value="1"/>
</dbReference>
<dbReference type="PANTHER" id="PTHR47963:SF8">
    <property type="entry name" value="ATP-DEPENDENT RNA HELICASE DEAD"/>
    <property type="match status" value="1"/>
</dbReference>
<evidence type="ECO:0000256" key="10">
    <source>
        <dbReference type="ARBA" id="ARBA00067932"/>
    </source>
</evidence>
<dbReference type="PROSITE" id="PS00039">
    <property type="entry name" value="DEAD_ATP_HELICASE"/>
    <property type="match status" value="1"/>
</dbReference>
<evidence type="ECO:0000256" key="9">
    <source>
        <dbReference type="ARBA" id="ARBA00047984"/>
    </source>
</evidence>
<dbReference type="Gene3D" id="3.30.70.330">
    <property type="match status" value="1"/>
</dbReference>
<dbReference type="InterPro" id="IPR014001">
    <property type="entry name" value="Helicase_ATP-bd"/>
</dbReference>
<dbReference type="AlphaFoldDB" id="N2B2S2"/>
<dbReference type="InterPro" id="IPR012677">
    <property type="entry name" value="Nucleotide-bd_a/b_plait_sf"/>
</dbReference>
<evidence type="ECO:0000256" key="11">
    <source>
        <dbReference type="PROSITE-ProRule" id="PRU00552"/>
    </source>
</evidence>
<dbReference type="SMART" id="SM00487">
    <property type="entry name" value="DEXDc"/>
    <property type="match status" value="1"/>
</dbReference>
<dbReference type="Pfam" id="PF25399">
    <property type="entry name" value="DeaD_dimer"/>
    <property type="match status" value="1"/>
</dbReference>
<dbReference type="PROSITE" id="PS51192">
    <property type="entry name" value="HELICASE_ATP_BIND_1"/>
    <property type="match status" value="1"/>
</dbReference>